<evidence type="ECO:0000313" key="4">
    <source>
        <dbReference type="Proteomes" id="UP000596035"/>
    </source>
</evidence>
<keyword evidence="1" id="KW-0418">Kinase</keyword>
<sequence length="183" mass="21437">MKLLFLIGNGAVGKMTVGQELMKITDLRLFHNHMTIEPVIEIFGHFHPPAIERVREVIFEEFAKSDNYGMIFTYMWAFDQQSDWDYVEHVKSIFAPYSTEFYYVELVASQEVRLERNATENRLKHKASKRDLDFSNQRLISDDANYRIESLDGEIPFENYVKIDNTDLPPDEVAKMIKESFGL</sequence>
<dbReference type="Proteomes" id="UP000596035">
    <property type="component" value="Chromosome"/>
</dbReference>
<gene>
    <name evidence="1" type="ORF">ADH66_02550</name>
    <name evidence="2" type="ORF">I5Q82_12600</name>
</gene>
<protein>
    <submittedName>
        <fullName evidence="2">AAA family ATPase</fullName>
    </submittedName>
    <submittedName>
        <fullName evidence="1">Shikimate kinase</fullName>
    </submittedName>
</protein>
<keyword evidence="3" id="KW-1185">Reference proteome</keyword>
<reference evidence="2 4" key="3">
    <citation type="submission" date="2020-11" db="EMBL/GenBank/DDBJ databases">
        <title>Closed and high quality bacterial genomes of the OMM12 community.</title>
        <authorList>
            <person name="Marbouty M."/>
            <person name="Lamy-Besnier Q."/>
            <person name="Debarbieux L."/>
            <person name="Koszul R."/>
        </authorList>
    </citation>
    <scope>NUCLEOTIDE SEQUENCE [LARGE SCALE GENOMIC DNA]</scope>
    <source>
        <strain evidence="2 4">KB18</strain>
    </source>
</reference>
<dbReference type="EMBL" id="CP065321">
    <property type="protein sequence ID" value="QQR28930.1"/>
    <property type="molecule type" value="Genomic_DNA"/>
</dbReference>
<dbReference type="InterPro" id="IPR027417">
    <property type="entry name" value="P-loop_NTPase"/>
</dbReference>
<organism evidence="2 4">
    <name type="scientific">Acutalibacter muris</name>
    <dbReference type="NCBI Taxonomy" id="1796620"/>
    <lineage>
        <taxon>Bacteria</taxon>
        <taxon>Bacillati</taxon>
        <taxon>Bacillota</taxon>
        <taxon>Clostridia</taxon>
        <taxon>Eubacteriales</taxon>
        <taxon>Acutalibacteraceae</taxon>
        <taxon>Acutalibacter</taxon>
    </lineage>
</organism>
<evidence type="ECO:0000313" key="2">
    <source>
        <dbReference type="EMBL" id="QQR28930.1"/>
    </source>
</evidence>
<evidence type="ECO:0000313" key="3">
    <source>
        <dbReference type="Proteomes" id="UP000196710"/>
    </source>
</evidence>
<dbReference type="RefSeq" id="WP_066536054.1">
    <property type="nucleotide sequence ID" value="NZ_CP021422.1"/>
</dbReference>
<dbReference type="AlphaFoldDB" id="A0A1Z2XMF7"/>
<proteinExistence type="predicted"/>
<reference evidence="1" key="1">
    <citation type="journal article" date="2017" name="Genome Announc.">
        <title>High-Quality Whole-Genome Sequences of the Oligo-Mouse-Microbiota Bacterial Community.</title>
        <authorList>
            <person name="Garzetti D."/>
            <person name="Brugiroux S."/>
            <person name="Bunk B."/>
            <person name="Pukall R."/>
            <person name="McCoy K.D."/>
            <person name="Macpherson A.J."/>
            <person name="Stecher B."/>
        </authorList>
    </citation>
    <scope>NUCLEOTIDE SEQUENCE</scope>
    <source>
        <strain evidence="1">KB18</strain>
    </source>
</reference>
<dbReference type="Proteomes" id="UP000196710">
    <property type="component" value="Chromosome"/>
</dbReference>
<dbReference type="Gene3D" id="3.40.50.300">
    <property type="entry name" value="P-loop containing nucleotide triphosphate hydrolases"/>
    <property type="match status" value="1"/>
</dbReference>
<evidence type="ECO:0000313" key="1">
    <source>
        <dbReference type="EMBL" id="ASB39636.1"/>
    </source>
</evidence>
<keyword evidence="1" id="KW-0808">Transferase</keyword>
<reference evidence="3" key="2">
    <citation type="submission" date="2017-05" db="EMBL/GenBank/DDBJ databases">
        <title>Improved OligoMM genomes.</title>
        <authorList>
            <person name="Garzetti D."/>
        </authorList>
    </citation>
    <scope>NUCLEOTIDE SEQUENCE [LARGE SCALE GENOMIC DNA]</scope>
    <source>
        <strain evidence="3">KB18</strain>
    </source>
</reference>
<name>A0A1Z2XMF7_9FIRM</name>
<dbReference type="SUPFAM" id="SSF52540">
    <property type="entry name" value="P-loop containing nucleoside triphosphate hydrolases"/>
    <property type="match status" value="1"/>
</dbReference>
<dbReference type="GO" id="GO:0016301">
    <property type="term" value="F:kinase activity"/>
    <property type="evidence" value="ECO:0007669"/>
    <property type="project" value="UniProtKB-KW"/>
</dbReference>
<dbReference type="EMBL" id="CP021422">
    <property type="protein sequence ID" value="ASB39636.1"/>
    <property type="molecule type" value="Genomic_DNA"/>
</dbReference>
<accession>A0A1Z2XMF7</accession>
<dbReference type="KEGG" id="amur:ADH66_02550"/>